<name>A0A7Z0MN85_9GAMM</name>
<dbReference type="Proteomes" id="UP000537890">
    <property type="component" value="Unassembled WGS sequence"/>
</dbReference>
<feature type="domain" description="Tc1-like transposase DDE" evidence="1">
    <location>
        <begin position="16"/>
        <end position="94"/>
    </location>
</feature>
<dbReference type="EMBL" id="JACCHS010000041">
    <property type="protein sequence ID" value="NYT46799.1"/>
    <property type="molecule type" value="Genomic_DNA"/>
</dbReference>
<comment type="caution">
    <text evidence="2">The sequence shown here is derived from an EMBL/GenBank/DDBJ whole genome shotgun (WGS) entry which is preliminary data.</text>
</comment>
<evidence type="ECO:0000259" key="1">
    <source>
        <dbReference type="Pfam" id="PF13358"/>
    </source>
</evidence>
<dbReference type="Pfam" id="PF13358">
    <property type="entry name" value="DDE_3"/>
    <property type="match status" value="1"/>
</dbReference>
<sequence>MVQNLTPKSVDIKDTEVWFQDEARVGQRGTVTRIWANKGTRPRVIRQQQFNAAYLFGAVCPANGKAAGIVMPKANTEGMQYHLEVISESVSPGKHNTICVGHHYT</sequence>
<gene>
    <name evidence="2" type="ORF">H0A75_03305</name>
</gene>
<reference evidence="2 3" key="1">
    <citation type="submission" date="2020-05" db="EMBL/GenBank/DDBJ databases">
        <title>Horizontal transmission and recombination maintain forever young bacterial symbiont genomes.</title>
        <authorList>
            <person name="Russell S.L."/>
            <person name="Pepper-Tunick E."/>
            <person name="Svedberg J."/>
            <person name="Byrne A."/>
            <person name="Ruelas Castillo J."/>
            <person name="Vollmers C."/>
            <person name="Beinart R.A."/>
            <person name="Corbett-Detig R."/>
        </authorList>
    </citation>
    <scope>NUCLEOTIDE SEQUENCE [LARGE SCALE GENOMIC DNA]</scope>
    <source>
        <strain evidence="2">4727-3</strain>
    </source>
</reference>
<evidence type="ECO:0000313" key="3">
    <source>
        <dbReference type="Proteomes" id="UP000537890"/>
    </source>
</evidence>
<accession>A0A7Z0MN85</accession>
<organism evidence="2 3">
    <name type="scientific">Candidatus Methanofishera endochildressiae</name>
    <dbReference type="NCBI Taxonomy" id="2738884"/>
    <lineage>
        <taxon>Bacteria</taxon>
        <taxon>Pseudomonadati</taxon>
        <taxon>Pseudomonadota</taxon>
        <taxon>Gammaproteobacteria</taxon>
        <taxon>Candidatus Methanofishera</taxon>
    </lineage>
</organism>
<evidence type="ECO:0000313" key="2">
    <source>
        <dbReference type="EMBL" id="NYT46799.1"/>
    </source>
</evidence>
<dbReference type="InterPro" id="IPR038717">
    <property type="entry name" value="Tc1-like_DDE_dom"/>
</dbReference>
<proteinExistence type="predicted"/>
<dbReference type="AlphaFoldDB" id="A0A7Z0MN85"/>
<protein>
    <submittedName>
        <fullName evidence="2">Transposase</fullName>
    </submittedName>
</protein>